<dbReference type="EMBL" id="CACRXK020026316">
    <property type="protein sequence ID" value="CAB4040119.1"/>
    <property type="molecule type" value="Genomic_DNA"/>
</dbReference>
<dbReference type="InterPro" id="IPR043128">
    <property type="entry name" value="Rev_trsase/Diguanyl_cyclase"/>
</dbReference>
<organism evidence="3 4">
    <name type="scientific">Paramuricea clavata</name>
    <name type="common">Red gorgonian</name>
    <name type="synonym">Violescent sea-whip</name>
    <dbReference type="NCBI Taxonomy" id="317549"/>
    <lineage>
        <taxon>Eukaryota</taxon>
        <taxon>Metazoa</taxon>
        <taxon>Cnidaria</taxon>
        <taxon>Anthozoa</taxon>
        <taxon>Octocorallia</taxon>
        <taxon>Malacalcyonacea</taxon>
        <taxon>Plexauridae</taxon>
        <taxon>Paramuricea</taxon>
    </lineage>
</organism>
<proteinExistence type="predicted"/>
<evidence type="ECO:0000313" key="4">
    <source>
        <dbReference type="Proteomes" id="UP001152795"/>
    </source>
</evidence>
<dbReference type="SUPFAM" id="SSF56672">
    <property type="entry name" value="DNA/RNA polymerases"/>
    <property type="match status" value="1"/>
</dbReference>
<dbReference type="GO" id="GO:0003824">
    <property type="term" value="F:catalytic activity"/>
    <property type="evidence" value="ECO:0007669"/>
    <property type="project" value="UniProtKB-KW"/>
</dbReference>
<dbReference type="OrthoDB" id="6148745at2759"/>
<evidence type="ECO:0000256" key="1">
    <source>
        <dbReference type="ARBA" id="ARBA00023268"/>
    </source>
</evidence>
<dbReference type="PANTHER" id="PTHR37984">
    <property type="entry name" value="PROTEIN CBG26694"/>
    <property type="match status" value="1"/>
</dbReference>
<dbReference type="InterPro" id="IPR043502">
    <property type="entry name" value="DNA/RNA_pol_sf"/>
</dbReference>
<feature type="domain" description="Reverse transcriptase/retrotransposon-derived protein RNase H-like" evidence="2">
    <location>
        <begin position="47"/>
        <end position="141"/>
    </location>
</feature>
<dbReference type="Gene3D" id="3.30.70.270">
    <property type="match status" value="1"/>
</dbReference>
<dbReference type="InterPro" id="IPR041577">
    <property type="entry name" value="RT_RNaseH_2"/>
</dbReference>
<dbReference type="FunFam" id="3.30.70.270:FF:000063">
    <property type="entry name" value="Zinc knuckle domaincontaining protein"/>
    <property type="match status" value="1"/>
</dbReference>
<dbReference type="InterPro" id="IPR050951">
    <property type="entry name" value="Retrovirus_Pol_polyprotein"/>
</dbReference>
<dbReference type="Proteomes" id="UP001152795">
    <property type="component" value="Unassembled WGS sequence"/>
</dbReference>
<sequence length="229" mass="26364">MTKPTIQHERVKNILGFIQYLAKFLPNMAEVSAPLLKLLEKNTAWHWEKQQEDSFQQLKRMTTSAPVLSYYDPKKPVTLPVDASSKGLGAVLYQEEKTVAYASRALTPTQQKYAQIEKESLAIVFGTTKFHQFLFGKEVLVTSDHKPLEYIFNKPLHQASLRLQKMLLGLQGYELRIVYKPGKELFIADTISRNYLEETKETLAQELKVNEVHLTAHLPISPEKYQKEE</sequence>
<protein>
    <recommendedName>
        <fullName evidence="2">Reverse transcriptase/retrotransposon-derived protein RNase H-like domain-containing protein</fullName>
    </recommendedName>
</protein>
<reference evidence="3" key="1">
    <citation type="submission" date="2020-04" db="EMBL/GenBank/DDBJ databases">
        <authorList>
            <person name="Alioto T."/>
            <person name="Alioto T."/>
            <person name="Gomez Garrido J."/>
        </authorList>
    </citation>
    <scope>NUCLEOTIDE SEQUENCE</scope>
    <source>
        <strain evidence="3">A484AB</strain>
    </source>
</reference>
<comment type="caution">
    <text evidence="3">The sequence shown here is derived from an EMBL/GenBank/DDBJ whole genome shotgun (WGS) entry which is preliminary data.</text>
</comment>
<accession>A0A6S7LRU6</accession>
<dbReference type="AlphaFoldDB" id="A0A6S7LRU6"/>
<dbReference type="PANTHER" id="PTHR37984:SF5">
    <property type="entry name" value="PROTEIN NYNRIN-LIKE"/>
    <property type="match status" value="1"/>
</dbReference>
<dbReference type="Pfam" id="PF17919">
    <property type="entry name" value="RT_RNaseH_2"/>
    <property type="match status" value="1"/>
</dbReference>
<name>A0A6S7LRU6_PARCT</name>
<evidence type="ECO:0000259" key="2">
    <source>
        <dbReference type="Pfam" id="PF17919"/>
    </source>
</evidence>
<keyword evidence="1" id="KW-0511">Multifunctional enzyme</keyword>
<dbReference type="CDD" id="cd09274">
    <property type="entry name" value="RNase_HI_RT_Ty3"/>
    <property type="match status" value="1"/>
</dbReference>
<gene>
    <name evidence="3" type="ORF">PACLA_8A040915</name>
</gene>
<keyword evidence="4" id="KW-1185">Reference proteome</keyword>
<evidence type="ECO:0000313" key="3">
    <source>
        <dbReference type="EMBL" id="CAB4040119.1"/>
    </source>
</evidence>